<dbReference type="InterPro" id="IPR029063">
    <property type="entry name" value="SAM-dependent_MTases_sf"/>
</dbReference>
<dbReference type="InterPro" id="IPR027555">
    <property type="entry name" value="Mo5U34_MeTrfas-like"/>
</dbReference>
<dbReference type="GO" id="GO:0032259">
    <property type="term" value="P:methylation"/>
    <property type="evidence" value="ECO:0007669"/>
    <property type="project" value="UniProtKB-KW"/>
</dbReference>
<dbReference type="InterPro" id="IPR027554">
    <property type="entry name" value="Meth_Rta_06860"/>
</dbReference>
<comment type="caution">
    <text evidence="1">The sequence shown here is derived from an EMBL/GenBank/DDBJ whole genome shotgun (WGS) entry which is preliminary data.</text>
</comment>
<gene>
    <name evidence="1" type="ORF">I8E28_07705</name>
</gene>
<evidence type="ECO:0000313" key="1">
    <source>
        <dbReference type="EMBL" id="MBK0392473.1"/>
    </source>
</evidence>
<dbReference type="SUPFAM" id="SSF53335">
    <property type="entry name" value="S-adenosyl-L-methionine-dependent methyltransferases"/>
    <property type="match status" value="1"/>
</dbReference>
<sequence>MGTLVNAWIQRGGRAVGVRAGQAYVDTGTVHGYREALNLLGSRKRGEPAEAIRPATVCSASGDSLVKRPGDVPRRTTGRLFGKAEIERRVQELGDWFHNIDLLGVPTAPAHFLGDFPRAKFQSFAHVLPADLHGMTVLDIGCNAGFYSLEMKRRGADRVVGIDMDDYYLDQGRFAAEVLGQDVEFRRMPVYDVAQLGEKFDLVLFMGLVYHLRHPLLALDLVHEHVARDLLLYQSLQRGSADLEPIAPDHDFWETEVFQRPSYPRLHFVEHQYSHDETNWWIPNAACSAAMLRSAGFAVVAHPEEEVFLCKWEPLAPHPSGQRAVYPPRGSWAAGTA</sequence>
<protein>
    <submittedName>
        <fullName evidence="1">TIGR04290 family methyltransferase</fullName>
    </submittedName>
</protein>
<dbReference type="Pfam" id="PF08003">
    <property type="entry name" value="Methyltransf_9"/>
    <property type="match status" value="1"/>
</dbReference>
<dbReference type="Gene3D" id="3.40.50.150">
    <property type="entry name" value="Vaccinia Virus protein VP39"/>
    <property type="match status" value="1"/>
</dbReference>
<dbReference type="GO" id="GO:0008168">
    <property type="term" value="F:methyltransferase activity"/>
    <property type="evidence" value="ECO:0007669"/>
    <property type="project" value="UniProtKB-KW"/>
</dbReference>
<reference evidence="1" key="1">
    <citation type="submission" date="2020-12" db="EMBL/GenBank/DDBJ databases">
        <title>Ramlibacter sp. nov., isolated from a freshwater alga, Cryptomonas.</title>
        <authorList>
            <person name="Kim H.M."/>
            <person name="Jeon C.O."/>
        </authorList>
    </citation>
    <scope>NUCLEOTIDE SEQUENCE</scope>
    <source>
        <strain evidence="1">CrO1</strain>
    </source>
</reference>
<keyword evidence="2" id="KW-1185">Reference proteome</keyword>
<dbReference type="Proteomes" id="UP000617041">
    <property type="component" value="Unassembled WGS sequence"/>
</dbReference>
<accession>A0A934PZW9</accession>
<dbReference type="NCBIfam" id="TIGR04290">
    <property type="entry name" value="meth_Rta_06860"/>
    <property type="match status" value="1"/>
</dbReference>
<organism evidence="1 2">
    <name type="scientific">Ramlibacter algicola</name>
    <dbReference type="NCBI Taxonomy" id="2795217"/>
    <lineage>
        <taxon>Bacteria</taxon>
        <taxon>Pseudomonadati</taxon>
        <taxon>Pseudomonadota</taxon>
        <taxon>Betaproteobacteria</taxon>
        <taxon>Burkholderiales</taxon>
        <taxon>Comamonadaceae</taxon>
        <taxon>Ramlibacter</taxon>
    </lineage>
</organism>
<evidence type="ECO:0000313" key="2">
    <source>
        <dbReference type="Proteomes" id="UP000617041"/>
    </source>
</evidence>
<dbReference type="CDD" id="cd02440">
    <property type="entry name" value="AdoMet_MTases"/>
    <property type="match status" value="1"/>
</dbReference>
<name>A0A934PZW9_9BURK</name>
<keyword evidence="1" id="KW-0808">Transferase</keyword>
<dbReference type="EMBL" id="JAEDAO010000001">
    <property type="protein sequence ID" value="MBK0392473.1"/>
    <property type="molecule type" value="Genomic_DNA"/>
</dbReference>
<dbReference type="AlphaFoldDB" id="A0A934PZW9"/>
<proteinExistence type="predicted"/>
<keyword evidence="1" id="KW-0489">Methyltransferase</keyword>